<comment type="caution">
    <text evidence="2">The sequence shown here is derived from an EMBL/GenBank/DDBJ whole genome shotgun (WGS) entry which is preliminary data.</text>
</comment>
<evidence type="ECO:0000313" key="2">
    <source>
        <dbReference type="EMBL" id="KUL20468.1"/>
    </source>
</evidence>
<keyword evidence="1" id="KW-0732">Signal</keyword>
<accession>A0A101J593</accession>
<evidence type="ECO:0008006" key="4">
    <source>
        <dbReference type="Google" id="ProtNLM"/>
    </source>
</evidence>
<dbReference type="Proteomes" id="UP000053937">
    <property type="component" value="Unassembled WGS sequence"/>
</dbReference>
<keyword evidence="3" id="KW-1185">Reference proteome</keyword>
<organism evidence="2 3">
    <name type="scientific">Chlorobium limicola</name>
    <dbReference type="NCBI Taxonomy" id="1092"/>
    <lineage>
        <taxon>Bacteria</taxon>
        <taxon>Pseudomonadati</taxon>
        <taxon>Chlorobiota</taxon>
        <taxon>Chlorobiia</taxon>
        <taxon>Chlorobiales</taxon>
        <taxon>Chlorobiaceae</taxon>
        <taxon>Chlorobium/Pelodictyon group</taxon>
        <taxon>Chlorobium</taxon>
    </lineage>
</organism>
<gene>
    <name evidence="2" type="ORF">ASB62_08815</name>
</gene>
<evidence type="ECO:0000256" key="1">
    <source>
        <dbReference type="SAM" id="SignalP"/>
    </source>
</evidence>
<name>A0A101J593_CHLLI</name>
<dbReference type="RefSeq" id="WP_059139528.1">
    <property type="nucleotide sequence ID" value="NZ_LMBR01000225.1"/>
</dbReference>
<proteinExistence type="predicted"/>
<evidence type="ECO:0000313" key="3">
    <source>
        <dbReference type="Proteomes" id="UP000053937"/>
    </source>
</evidence>
<dbReference type="EMBL" id="LMBR01000225">
    <property type="protein sequence ID" value="KUL20468.1"/>
    <property type="molecule type" value="Genomic_DNA"/>
</dbReference>
<feature type="chain" id="PRO_5007097380" description="Outer membrane protein beta-barrel domain-containing protein" evidence="1">
    <location>
        <begin position="27"/>
        <end position="263"/>
    </location>
</feature>
<reference evidence="2 3" key="1">
    <citation type="submission" date="2015-10" db="EMBL/GenBank/DDBJ databases">
        <title>Draft Genome Sequence of Chlorobium limicola strain Frasassi Growing under Artificial Lighting in the Frasassi Cave System.</title>
        <authorList>
            <person name="Mansor M."/>
            <person name="Macalady J."/>
        </authorList>
    </citation>
    <scope>NUCLEOTIDE SEQUENCE [LARGE SCALE GENOMIC DNA]</scope>
    <source>
        <strain evidence="2 3">Frasassi</strain>
    </source>
</reference>
<dbReference type="AlphaFoldDB" id="A0A101J593"/>
<feature type="signal peptide" evidence="1">
    <location>
        <begin position="1"/>
        <end position="26"/>
    </location>
</feature>
<sequence>MNILKRFCLSAAMAAAAFFGSGAAEASTPLPVSLFLPNSHAKSLTTPVGWGSAFGSFFVGFGGTSPAPYSDDSDGGMAIGVGIGNPIKNVGLQAALVSLDMNEWDRYALNLHLHRYLGCARSIAIGVENIMLSDGSDAEESFYIVYSHGVLCEPFINKEKGTTRLHFSVGAGTGRFRDKSPQDIASGKSKHGTTVFGNVSYELFDELNLIADWNGVNLNAGISKTFAITERVPLVISIGAADLTDYSGDGVRLIGAIGTGITL</sequence>
<protein>
    <recommendedName>
        <fullName evidence="4">Outer membrane protein beta-barrel domain-containing protein</fullName>
    </recommendedName>
</protein>